<dbReference type="GO" id="GO:0005856">
    <property type="term" value="C:cytoskeleton"/>
    <property type="evidence" value="ECO:0007669"/>
    <property type="project" value="UniProtKB-SubCell"/>
</dbReference>
<dbReference type="AlphaFoldDB" id="A0ABD3MZ12"/>
<dbReference type="Pfam" id="PF13864">
    <property type="entry name" value="Enkurin"/>
    <property type="match status" value="1"/>
</dbReference>
<keyword evidence="4" id="KW-0206">Cytoskeleton</keyword>
<evidence type="ECO:0000256" key="5">
    <source>
        <dbReference type="ARBA" id="ARBA00023273"/>
    </source>
</evidence>
<evidence type="ECO:0000256" key="4">
    <source>
        <dbReference type="ARBA" id="ARBA00023212"/>
    </source>
</evidence>
<gene>
    <name evidence="8" type="ORF">ACHAWU_001212</name>
</gene>
<sequence length="321" mass="36612">MIVTYDNDNLSPRGLAAIIARRHMSGVDAKSLIALEEPSVEASNQTCASDKNSPSTKPKNNLKAIRLLHKENQCNNKDIEFERREKQKLRLQKLERKTMNHVAANRRALKEKQRNKKEADMERQAKELSRQKAKAEHGNIRSKILDPAASSSHSSPNERSCSSSFSNYSTRSNGPAEYRIAFGKKTSSSAAPRQSIDVDSSVLSLASSSMRHKSYGKVPTYITDRKAKIEREEEEQRRLKENAPPAPGLVLMDESERLETLRLLEENEKQARDELRNIPFKMNHQRAARLRQAIDYRLKEIEDTRKIFSKAKVFVAKNDDL</sequence>
<dbReference type="PROSITE" id="PS51665">
    <property type="entry name" value="ENKURIN"/>
    <property type="match status" value="1"/>
</dbReference>
<protein>
    <recommendedName>
        <fullName evidence="7">Enkurin domain-containing protein</fullName>
    </recommendedName>
</protein>
<evidence type="ECO:0000256" key="1">
    <source>
        <dbReference type="ARBA" id="ARBA00004138"/>
    </source>
</evidence>
<name>A0ABD3MZ12_9STRA</name>
<dbReference type="InterPro" id="IPR027012">
    <property type="entry name" value="Enkurin_dom"/>
</dbReference>
<comment type="caution">
    <text evidence="8">The sequence shown here is derived from an EMBL/GenBank/DDBJ whole genome shotgun (WGS) entry which is preliminary data.</text>
</comment>
<dbReference type="PANTHER" id="PTHR21490">
    <property type="entry name" value="ENKURIN-RELATED"/>
    <property type="match status" value="1"/>
</dbReference>
<keyword evidence="9" id="KW-1185">Reference proteome</keyword>
<keyword evidence="5" id="KW-0966">Cell projection</keyword>
<reference evidence="8 9" key="1">
    <citation type="submission" date="2024-10" db="EMBL/GenBank/DDBJ databases">
        <title>Updated reference genomes for cyclostephanoid diatoms.</title>
        <authorList>
            <person name="Roberts W.R."/>
            <person name="Alverson A.J."/>
        </authorList>
    </citation>
    <scope>NUCLEOTIDE SEQUENCE [LARGE SCALE GENOMIC DNA]</scope>
    <source>
        <strain evidence="8 9">AJA232-27</strain>
    </source>
</reference>
<evidence type="ECO:0000256" key="3">
    <source>
        <dbReference type="ARBA" id="ARBA00022490"/>
    </source>
</evidence>
<comment type="subcellular location">
    <subcellularLocation>
        <location evidence="1">Cell projection</location>
        <location evidence="1">Cilium</location>
    </subcellularLocation>
    <subcellularLocation>
        <location evidence="2">Cytoplasm</location>
        <location evidence="2">Cytoskeleton</location>
    </subcellularLocation>
</comment>
<evidence type="ECO:0000256" key="6">
    <source>
        <dbReference type="SAM" id="MobiDB-lite"/>
    </source>
</evidence>
<feature type="region of interest" description="Disordered" evidence="6">
    <location>
        <begin position="100"/>
        <end position="173"/>
    </location>
</feature>
<keyword evidence="3" id="KW-0963">Cytoplasm</keyword>
<proteinExistence type="predicted"/>
<evidence type="ECO:0000313" key="8">
    <source>
        <dbReference type="EMBL" id="KAL3769144.1"/>
    </source>
</evidence>
<dbReference type="GO" id="GO:0005929">
    <property type="term" value="C:cilium"/>
    <property type="evidence" value="ECO:0007669"/>
    <property type="project" value="UniProtKB-SubCell"/>
</dbReference>
<dbReference type="EMBL" id="JALLBG020000057">
    <property type="protein sequence ID" value="KAL3769144.1"/>
    <property type="molecule type" value="Genomic_DNA"/>
</dbReference>
<evidence type="ECO:0000313" key="9">
    <source>
        <dbReference type="Proteomes" id="UP001530293"/>
    </source>
</evidence>
<feature type="domain" description="Enkurin" evidence="7">
    <location>
        <begin position="224"/>
        <end position="316"/>
    </location>
</feature>
<evidence type="ECO:0000256" key="2">
    <source>
        <dbReference type="ARBA" id="ARBA00004245"/>
    </source>
</evidence>
<accession>A0ABD3MZ12</accession>
<evidence type="ECO:0000259" key="7">
    <source>
        <dbReference type="PROSITE" id="PS51665"/>
    </source>
</evidence>
<feature type="compositionally biased region" description="Basic and acidic residues" evidence="6">
    <location>
        <begin position="108"/>
        <end position="139"/>
    </location>
</feature>
<organism evidence="8 9">
    <name type="scientific">Discostella pseudostelligera</name>
    <dbReference type="NCBI Taxonomy" id="259834"/>
    <lineage>
        <taxon>Eukaryota</taxon>
        <taxon>Sar</taxon>
        <taxon>Stramenopiles</taxon>
        <taxon>Ochrophyta</taxon>
        <taxon>Bacillariophyta</taxon>
        <taxon>Coscinodiscophyceae</taxon>
        <taxon>Thalassiosirophycidae</taxon>
        <taxon>Stephanodiscales</taxon>
        <taxon>Stephanodiscaceae</taxon>
        <taxon>Discostella</taxon>
    </lineage>
</organism>
<dbReference type="PANTHER" id="PTHR21490:SF2">
    <property type="entry name" value="ENKURIN DOMAIN-CONTAINING PROTEIN 1"/>
    <property type="match status" value="1"/>
</dbReference>
<feature type="compositionally biased region" description="Low complexity" evidence="6">
    <location>
        <begin position="150"/>
        <end position="173"/>
    </location>
</feature>
<dbReference type="InterPro" id="IPR052102">
    <property type="entry name" value="Enkurin_domain-protein"/>
</dbReference>
<dbReference type="Proteomes" id="UP001530293">
    <property type="component" value="Unassembled WGS sequence"/>
</dbReference>